<accession>A0A9P1ISJ9</accession>
<comment type="caution">
    <text evidence="2">The sequence shown here is derived from an EMBL/GenBank/DDBJ whole genome shotgun (WGS) entry which is preliminary data.</text>
</comment>
<protein>
    <submittedName>
        <fullName evidence="2">Uncharacterized protein</fullName>
    </submittedName>
</protein>
<dbReference type="AlphaFoldDB" id="A0A9P1ISJ9"/>
<evidence type="ECO:0000256" key="1">
    <source>
        <dbReference type="SAM" id="SignalP"/>
    </source>
</evidence>
<gene>
    <name evidence="2" type="ORF">CAMP_LOCUS13074</name>
</gene>
<evidence type="ECO:0000313" key="3">
    <source>
        <dbReference type="Proteomes" id="UP001152747"/>
    </source>
</evidence>
<keyword evidence="3" id="KW-1185">Reference proteome</keyword>
<dbReference type="Proteomes" id="UP001152747">
    <property type="component" value="Unassembled WGS sequence"/>
</dbReference>
<feature type="chain" id="PRO_5040182520" evidence="1">
    <location>
        <begin position="22"/>
        <end position="79"/>
    </location>
</feature>
<organism evidence="2 3">
    <name type="scientific">Caenorhabditis angaria</name>
    <dbReference type="NCBI Taxonomy" id="860376"/>
    <lineage>
        <taxon>Eukaryota</taxon>
        <taxon>Metazoa</taxon>
        <taxon>Ecdysozoa</taxon>
        <taxon>Nematoda</taxon>
        <taxon>Chromadorea</taxon>
        <taxon>Rhabditida</taxon>
        <taxon>Rhabditina</taxon>
        <taxon>Rhabditomorpha</taxon>
        <taxon>Rhabditoidea</taxon>
        <taxon>Rhabditidae</taxon>
        <taxon>Peloderinae</taxon>
        <taxon>Caenorhabditis</taxon>
    </lineage>
</organism>
<sequence length="79" mass="9196">MSRIWGILVIFCFIGVNFVKAVSFDIGQSSHHLPNFFRNIMNSTLSDIARIVEHEDGTIYADELCRRIQLEFAEKYEKN</sequence>
<keyword evidence="1" id="KW-0732">Signal</keyword>
<evidence type="ECO:0000313" key="2">
    <source>
        <dbReference type="EMBL" id="CAI5450437.1"/>
    </source>
</evidence>
<feature type="signal peptide" evidence="1">
    <location>
        <begin position="1"/>
        <end position="21"/>
    </location>
</feature>
<dbReference type="EMBL" id="CANHGI010000005">
    <property type="protein sequence ID" value="CAI5450437.1"/>
    <property type="molecule type" value="Genomic_DNA"/>
</dbReference>
<proteinExistence type="predicted"/>
<name>A0A9P1ISJ9_9PELO</name>
<reference evidence="2" key="1">
    <citation type="submission" date="2022-11" db="EMBL/GenBank/DDBJ databases">
        <authorList>
            <person name="Kikuchi T."/>
        </authorList>
    </citation>
    <scope>NUCLEOTIDE SEQUENCE</scope>
    <source>
        <strain evidence="2">PS1010</strain>
    </source>
</reference>